<protein>
    <submittedName>
        <fullName evidence="2">Uncharacterized protein</fullName>
    </submittedName>
</protein>
<gene>
    <name evidence="2" type="primary">ORF47061</name>
</gene>
<name>A0A0B6Z392_9EUPU</name>
<evidence type="ECO:0000256" key="1">
    <source>
        <dbReference type="SAM" id="Phobius"/>
    </source>
</evidence>
<dbReference type="EMBL" id="HACG01016209">
    <property type="protein sequence ID" value="CEK63074.1"/>
    <property type="molecule type" value="Transcribed_RNA"/>
</dbReference>
<keyword evidence="1" id="KW-0812">Transmembrane</keyword>
<sequence>MEMFCVWKRGPFSFNISHLWVTLMRRPAAGQVLVIITFPARSHVVVVGMSLLVTVLASLPVSAASLVSLHLSVLVVSQYPQQPQRLVQNLF</sequence>
<reference evidence="2" key="1">
    <citation type="submission" date="2014-12" db="EMBL/GenBank/DDBJ databases">
        <title>Insight into the proteome of Arion vulgaris.</title>
        <authorList>
            <person name="Aradska J."/>
            <person name="Bulat T."/>
            <person name="Smidak R."/>
            <person name="Sarate P."/>
            <person name="Gangsoo J."/>
            <person name="Sialana F."/>
            <person name="Bilban M."/>
            <person name="Lubec G."/>
        </authorList>
    </citation>
    <scope>NUCLEOTIDE SEQUENCE</scope>
    <source>
        <tissue evidence="2">Skin</tissue>
    </source>
</reference>
<keyword evidence="1" id="KW-0472">Membrane</keyword>
<organism evidence="2">
    <name type="scientific">Arion vulgaris</name>
    <dbReference type="NCBI Taxonomy" id="1028688"/>
    <lineage>
        <taxon>Eukaryota</taxon>
        <taxon>Metazoa</taxon>
        <taxon>Spiralia</taxon>
        <taxon>Lophotrochozoa</taxon>
        <taxon>Mollusca</taxon>
        <taxon>Gastropoda</taxon>
        <taxon>Heterobranchia</taxon>
        <taxon>Euthyneura</taxon>
        <taxon>Panpulmonata</taxon>
        <taxon>Eupulmonata</taxon>
        <taxon>Stylommatophora</taxon>
        <taxon>Helicina</taxon>
        <taxon>Arionoidea</taxon>
        <taxon>Arionidae</taxon>
        <taxon>Arion</taxon>
    </lineage>
</organism>
<evidence type="ECO:0000313" key="2">
    <source>
        <dbReference type="EMBL" id="CEK63074.1"/>
    </source>
</evidence>
<keyword evidence="1" id="KW-1133">Transmembrane helix</keyword>
<accession>A0A0B6Z392</accession>
<feature type="transmembrane region" description="Helical" evidence="1">
    <location>
        <begin position="52"/>
        <end position="76"/>
    </location>
</feature>
<dbReference type="AlphaFoldDB" id="A0A0B6Z392"/>
<proteinExistence type="predicted"/>